<evidence type="ECO:0000256" key="10">
    <source>
        <dbReference type="ARBA" id="ARBA00023268"/>
    </source>
</evidence>
<evidence type="ECO:0000256" key="35">
    <source>
        <dbReference type="ARBA" id="ARBA00048420"/>
    </source>
</evidence>
<feature type="active site" description="Proton donor; for dehydratase activity" evidence="51">
    <location>
        <position position="1125"/>
    </location>
</feature>
<comment type="catalytic activity">
    <reaction evidence="24">
        <text>3-oxodecanoyl-[ACP] + NADPH + H(+) = (3R)-hydroxydecanoyl-[ACP] + NADP(+)</text>
        <dbReference type="Rhea" id="RHEA:41856"/>
        <dbReference type="Rhea" id="RHEA-COMP:9637"/>
        <dbReference type="Rhea" id="RHEA-COMP:9638"/>
        <dbReference type="ChEBI" id="CHEBI:15378"/>
        <dbReference type="ChEBI" id="CHEBI:57783"/>
        <dbReference type="ChEBI" id="CHEBI:58349"/>
        <dbReference type="ChEBI" id="CHEBI:78464"/>
        <dbReference type="ChEBI" id="CHEBI:78466"/>
    </reaction>
    <physiologicalReaction direction="left-to-right" evidence="24">
        <dbReference type="Rhea" id="RHEA:41857"/>
    </physiologicalReaction>
</comment>
<comment type="catalytic activity">
    <reaction evidence="43">
        <text>decanoyl-[ACP] + malonyl-[ACP] + H(+) = 3-oxododecanoyl-[ACP] + holo-[ACP] + CO2</text>
        <dbReference type="Rhea" id="RHEA:41868"/>
        <dbReference type="Rhea" id="RHEA-COMP:9623"/>
        <dbReference type="Rhea" id="RHEA-COMP:9640"/>
        <dbReference type="Rhea" id="RHEA-COMP:9641"/>
        <dbReference type="Rhea" id="RHEA-COMP:9685"/>
        <dbReference type="ChEBI" id="CHEBI:15378"/>
        <dbReference type="ChEBI" id="CHEBI:16526"/>
        <dbReference type="ChEBI" id="CHEBI:64479"/>
        <dbReference type="ChEBI" id="CHEBI:78449"/>
        <dbReference type="ChEBI" id="CHEBI:78468"/>
        <dbReference type="ChEBI" id="CHEBI:78469"/>
    </reaction>
    <physiologicalReaction direction="left-to-right" evidence="43">
        <dbReference type="Rhea" id="RHEA:41869"/>
    </physiologicalReaction>
</comment>
<dbReference type="Pfam" id="PF16197">
    <property type="entry name" value="KAsynt_C_assoc"/>
    <property type="match status" value="1"/>
</dbReference>
<dbReference type="GO" id="GO:0004316">
    <property type="term" value="F:3-oxoacyl-[acyl-carrier-protein] reductase (NADPH) activity"/>
    <property type="evidence" value="ECO:0007669"/>
    <property type="project" value="UniProtKB-EC"/>
</dbReference>
<evidence type="ECO:0000256" key="44">
    <source>
        <dbReference type="ARBA" id="ARBA00049171"/>
    </source>
</evidence>
<dbReference type="GO" id="GO:0019171">
    <property type="term" value="F:(3R)-hydroxyacyl-[acyl-carrier-protein] dehydratase activity"/>
    <property type="evidence" value="ECO:0007669"/>
    <property type="project" value="UniProtKB-EC"/>
</dbReference>
<evidence type="ECO:0000256" key="40">
    <source>
        <dbReference type="ARBA" id="ARBA00048704"/>
    </source>
</evidence>
<dbReference type="Gene3D" id="3.40.50.1820">
    <property type="entry name" value="alpha/beta hydrolase"/>
    <property type="match status" value="1"/>
</dbReference>
<feature type="domain" description="Ketosynthase family 3 (KS3)" evidence="54">
    <location>
        <begin position="19"/>
        <end position="442"/>
    </location>
</feature>
<evidence type="ECO:0000256" key="28">
    <source>
        <dbReference type="ARBA" id="ARBA00047810"/>
    </source>
</evidence>
<dbReference type="SUPFAM" id="SSF51735">
    <property type="entry name" value="NAD(P)-binding Rossmann-fold domains"/>
    <property type="match status" value="2"/>
</dbReference>
<dbReference type="SMART" id="SM00822">
    <property type="entry name" value="PKS_KR"/>
    <property type="match status" value="1"/>
</dbReference>
<comment type="catalytic activity">
    <reaction evidence="38">
        <text>a 2,3-saturated acyl-[ACP] + NADP(+) = a (2E)-enoyl-[ACP] + NADPH + H(+)</text>
        <dbReference type="Rhea" id="RHEA:22564"/>
        <dbReference type="Rhea" id="RHEA-COMP:9925"/>
        <dbReference type="Rhea" id="RHEA-COMP:9926"/>
        <dbReference type="ChEBI" id="CHEBI:15378"/>
        <dbReference type="ChEBI" id="CHEBI:57783"/>
        <dbReference type="ChEBI" id="CHEBI:58349"/>
        <dbReference type="ChEBI" id="CHEBI:78784"/>
        <dbReference type="ChEBI" id="CHEBI:78785"/>
        <dbReference type="EC" id="1.3.1.39"/>
    </reaction>
    <physiologicalReaction direction="right-to-left" evidence="38">
        <dbReference type="Rhea" id="RHEA:22566"/>
    </physiologicalReaction>
</comment>
<comment type="catalytic activity">
    <reaction evidence="33">
        <text>(2E)-dodecenoyl-[ACP] + NADPH + H(+) = dodecanoyl-[ACP] + NADP(+)</text>
        <dbReference type="Rhea" id="RHEA:41880"/>
        <dbReference type="Rhea" id="RHEA-COMP:9643"/>
        <dbReference type="Rhea" id="RHEA-COMP:9644"/>
        <dbReference type="ChEBI" id="CHEBI:15378"/>
        <dbReference type="ChEBI" id="CHEBI:57783"/>
        <dbReference type="ChEBI" id="CHEBI:58349"/>
        <dbReference type="ChEBI" id="CHEBI:65264"/>
        <dbReference type="ChEBI" id="CHEBI:78472"/>
    </reaction>
    <physiologicalReaction direction="left-to-right" evidence="33">
        <dbReference type="Rhea" id="RHEA:41881"/>
    </physiologicalReaction>
</comment>
<dbReference type="InterPro" id="IPR016039">
    <property type="entry name" value="Thiolase-like"/>
</dbReference>
<dbReference type="InterPro" id="IPR049900">
    <property type="entry name" value="PKS_mFAS_DH"/>
</dbReference>
<evidence type="ECO:0000256" key="18">
    <source>
        <dbReference type="ARBA" id="ARBA00023401"/>
    </source>
</evidence>
<dbReference type="Pfam" id="PF02801">
    <property type="entry name" value="Ketoacyl-synt_C"/>
    <property type="match status" value="1"/>
</dbReference>
<evidence type="ECO:0000256" key="49">
    <source>
        <dbReference type="ARBA" id="ARBA00049521"/>
    </source>
</evidence>
<comment type="catalytic activity">
    <reaction evidence="46">
        <text>3-oxohexadecanoyl-[ACP] + NADPH + H(+) = (3R)-hydroxyhexadecanoyl-[ACP] + NADP(+)</text>
        <dbReference type="Rhea" id="RHEA:41904"/>
        <dbReference type="Rhea" id="RHEA-COMP:9649"/>
        <dbReference type="Rhea" id="RHEA-COMP:9650"/>
        <dbReference type="ChEBI" id="CHEBI:15378"/>
        <dbReference type="ChEBI" id="CHEBI:57783"/>
        <dbReference type="ChEBI" id="CHEBI:58349"/>
        <dbReference type="ChEBI" id="CHEBI:78478"/>
        <dbReference type="ChEBI" id="CHEBI:78480"/>
    </reaction>
    <physiologicalReaction direction="left-to-right" evidence="46">
        <dbReference type="Rhea" id="RHEA:41905"/>
    </physiologicalReaction>
</comment>
<keyword evidence="8" id="KW-0663">Pyridoxal phosphate</keyword>
<comment type="catalytic activity">
    <reaction evidence="25">
        <text>tetradecanoyl-[ACP] + malonyl-[ACP] + H(+) = 3-oxohexadecanoyl-[ACP] + holo-[ACP] + CO2</text>
        <dbReference type="Rhea" id="RHEA:41900"/>
        <dbReference type="Rhea" id="RHEA-COMP:9623"/>
        <dbReference type="Rhea" id="RHEA-COMP:9648"/>
        <dbReference type="Rhea" id="RHEA-COMP:9649"/>
        <dbReference type="Rhea" id="RHEA-COMP:9685"/>
        <dbReference type="ChEBI" id="CHEBI:15378"/>
        <dbReference type="ChEBI" id="CHEBI:16526"/>
        <dbReference type="ChEBI" id="CHEBI:64479"/>
        <dbReference type="ChEBI" id="CHEBI:78449"/>
        <dbReference type="ChEBI" id="CHEBI:78477"/>
        <dbReference type="ChEBI" id="CHEBI:78478"/>
    </reaction>
    <physiologicalReaction direction="left-to-right" evidence="25">
        <dbReference type="Rhea" id="RHEA:41901"/>
    </physiologicalReaction>
</comment>
<dbReference type="InterPro" id="IPR001031">
    <property type="entry name" value="Thioesterase"/>
</dbReference>
<dbReference type="Pfam" id="PF00698">
    <property type="entry name" value="Acyl_transf_1"/>
    <property type="match status" value="1"/>
</dbReference>
<dbReference type="GO" id="GO:0016297">
    <property type="term" value="F:fatty acyl-[ACP] hydrolase activity"/>
    <property type="evidence" value="ECO:0007669"/>
    <property type="project" value="UniProtKB-EC"/>
</dbReference>
<comment type="catalytic activity">
    <reaction evidence="50">
        <text>octanoyl-[ACP] + malonyl-[ACP] + H(+) = 3-oxodecanoyl-[ACP] + holo-[ACP] + CO2</text>
        <dbReference type="Rhea" id="RHEA:41852"/>
        <dbReference type="Rhea" id="RHEA-COMP:9623"/>
        <dbReference type="Rhea" id="RHEA-COMP:9636"/>
        <dbReference type="Rhea" id="RHEA-COMP:9637"/>
        <dbReference type="Rhea" id="RHEA-COMP:9685"/>
        <dbReference type="ChEBI" id="CHEBI:15378"/>
        <dbReference type="ChEBI" id="CHEBI:16526"/>
        <dbReference type="ChEBI" id="CHEBI:64479"/>
        <dbReference type="ChEBI" id="CHEBI:78449"/>
        <dbReference type="ChEBI" id="CHEBI:78463"/>
        <dbReference type="ChEBI" id="CHEBI:78464"/>
    </reaction>
    <physiologicalReaction direction="left-to-right" evidence="50">
        <dbReference type="Rhea" id="RHEA:41853"/>
    </physiologicalReaction>
</comment>
<evidence type="ECO:0000256" key="6">
    <source>
        <dbReference type="ARBA" id="ARBA00022799"/>
    </source>
</evidence>
<evidence type="ECO:0000256" key="20">
    <source>
        <dbReference type="ARBA" id="ARBA00023442"/>
    </source>
</evidence>
<organism evidence="56 57">
    <name type="scientific">Moniliophthora roreri</name>
    <name type="common">Frosty pod rot fungus</name>
    <name type="synonym">Monilia roreri</name>
    <dbReference type="NCBI Taxonomy" id="221103"/>
    <lineage>
        <taxon>Eukaryota</taxon>
        <taxon>Fungi</taxon>
        <taxon>Dikarya</taxon>
        <taxon>Basidiomycota</taxon>
        <taxon>Agaricomycotina</taxon>
        <taxon>Agaricomycetes</taxon>
        <taxon>Agaricomycetidae</taxon>
        <taxon>Agaricales</taxon>
        <taxon>Marasmiineae</taxon>
        <taxon>Marasmiaceae</taxon>
        <taxon>Moniliophthora</taxon>
    </lineage>
</organism>
<dbReference type="InterPro" id="IPR009081">
    <property type="entry name" value="PP-bd_ACP"/>
</dbReference>
<dbReference type="PROSITE" id="PS00606">
    <property type="entry name" value="KS3_1"/>
    <property type="match status" value="1"/>
</dbReference>
<evidence type="ECO:0000256" key="39">
    <source>
        <dbReference type="ARBA" id="ARBA00048691"/>
    </source>
</evidence>
<comment type="catalytic activity">
    <reaction evidence="17">
        <text>(3R)-hydroxyoctadecanoyl-[ACP] = (2E)-octadecenoyl-[ACP] + H2O</text>
        <dbReference type="Rhea" id="RHEA:41924"/>
        <dbReference type="Rhea" id="RHEA-COMP:9654"/>
        <dbReference type="Rhea" id="RHEA-COMP:9655"/>
        <dbReference type="ChEBI" id="CHEBI:15377"/>
        <dbReference type="ChEBI" id="CHEBI:78488"/>
        <dbReference type="ChEBI" id="CHEBI:78489"/>
    </reaction>
    <physiologicalReaction direction="left-to-right" evidence="17">
        <dbReference type="Rhea" id="RHEA:41925"/>
    </physiologicalReaction>
</comment>
<dbReference type="InterPro" id="IPR042104">
    <property type="entry name" value="PKS_dehydratase_sf"/>
</dbReference>
<evidence type="ECO:0000256" key="43">
    <source>
        <dbReference type="ARBA" id="ARBA00049109"/>
    </source>
</evidence>
<evidence type="ECO:0000256" key="50">
    <source>
        <dbReference type="ARBA" id="ARBA00049533"/>
    </source>
</evidence>
<dbReference type="Gene3D" id="3.90.180.10">
    <property type="entry name" value="Medium-chain alcohol dehydrogenases, catalytic domain"/>
    <property type="match status" value="1"/>
</dbReference>
<dbReference type="GO" id="GO:0004315">
    <property type="term" value="F:3-oxoacyl-[acyl-carrier-protein] synthase activity"/>
    <property type="evidence" value="ECO:0007669"/>
    <property type="project" value="UniProtKB-EC"/>
</dbReference>
<comment type="catalytic activity">
    <reaction evidence="32">
        <text>hexadecanoyl-[ACP] + malonyl-[ACP] + H(+) = 3-oxooctadecanoyl-[ACP] + holo-[ACP] + CO2</text>
        <dbReference type="Rhea" id="RHEA:41916"/>
        <dbReference type="Rhea" id="RHEA-COMP:9623"/>
        <dbReference type="Rhea" id="RHEA-COMP:9652"/>
        <dbReference type="Rhea" id="RHEA-COMP:9653"/>
        <dbReference type="Rhea" id="RHEA-COMP:9685"/>
        <dbReference type="ChEBI" id="CHEBI:15378"/>
        <dbReference type="ChEBI" id="CHEBI:16526"/>
        <dbReference type="ChEBI" id="CHEBI:64479"/>
        <dbReference type="ChEBI" id="CHEBI:78449"/>
        <dbReference type="ChEBI" id="CHEBI:78483"/>
        <dbReference type="ChEBI" id="CHEBI:78487"/>
    </reaction>
    <physiologicalReaction direction="left-to-right" evidence="32">
        <dbReference type="Rhea" id="RHEA:41917"/>
    </physiologicalReaction>
</comment>
<dbReference type="CDD" id="cd00833">
    <property type="entry name" value="PKS"/>
    <property type="match status" value="1"/>
</dbReference>
<evidence type="ECO:0000259" key="54">
    <source>
        <dbReference type="PROSITE" id="PS52004"/>
    </source>
</evidence>
<keyword evidence="10" id="KW-0511">Multifunctional enzyme</keyword>
<dbReference type="Gene3D" id="3.40.50.150">
    <property type="entry name" value="Vaccinia Virus protein VP39"/>
    <property type="match status" value="1"/>
</dbReference>
<gene>
    <name evidence="56" type="ORF">WG66_2200</name>
</gene>
<keyword evidence="7" id="KW-0521">NADP</keyword>
<evidence type="ECO:0000256" key="25">
    <source>
        <dbReference type="ARBA" id="ARBA00047451"/>
    </source>
</evidence>
<dbReference type="InterPro" id="IPR013968">
    <property type="entry name" value="PKS_KR"/>
</dbReference>
<feature type="domain" description="PKS/mFAS DH" evidence="55">
    <location>
        <begin position="921"/>
        <end position="1220"/>
    </location>
</feature>
<evidence type="ECO:0000256" key="1">
    <source>
        <dbReference type="ARBA" id="ARBA00005179"/>
    </source>
</evidence>
<dbReference type="Pfam" id="PF14765">
    <property type="entry name" value="PS-DH"/>
    <property type="match status" value="1"/>
</dbReference>
<comment type="catalytic activity">
    <reaction evidence="27">
        <text>dodecanoyl-[ACP] + malonyl-[ACP] + H(+) = 3-oxotetradecanoyl-[ACP] + holo-[ACP] + CO2</text>
        <dbReference type="Rhea" id="RHEA:41884"/>
        <dbReference type="Rhea" id="RHEA-COMP:9623"/>
        <dbReference type="Rhea" id="RHEA-COMP:9644"/>
        <dbReference type="Rhea" id="RHEA-COMP:9645"/>
        <dbReference type="Rhea" id="RHEA-COMP:9685"/>
        <dbReference type="ChEBI" id="CHEBI:15378"/>
        <dbReference type="ChEBI" id="CHEBI:16526"/>
        <dbReference type="ChEBI" id="CHEBI:64479"/>
        <dbReference type="ChEBI" id="CHEBI:65264"/>
        <dbReference type="ChEBI" id="CHEBI:78449"/>
        <dbReference type="ChEBI" id="CHEBI:78473"/>
    </reaction>
    <physiologicalReaction direction="left-to-right" evidence="27">
        <dbReference type="Rhea" id="RHEA:41885"/>
    </physiologicalReaction>
</comment>
<comment type="catalytic activity">
    <reaction evidence="23">
        <text>a (3R)-hydroxyacyl-[ACP] + NADP(+) = a 3-oxoacyl-[ACP] + NADPH + H(+)</text>
        <dbReference type="Rhea" id="RHEA:17397"/>
        <dbReference type="Rhea" id="RHEA-COMP:9916"/>
        <dbReference type="Rhea" id="RHEA-COMP:9945"/>
        <dbReference type="ChEBI" id="CHEBI:15378"/>
        <dbReference type="ChEBI" id="CHEBI:57783"/>
        <dbReference type="ChEBI" id="CHEBI:58349"/>
        <dbReference type="ChEBI" id="CHEBI:78776"/>
        <dbReference type="ChEBI" id="CHEBI:78827"/>
        <dbReference type="EC" id="1.1.1.100"/>
    </reaction>
    <physiologicalReaction direction="right-to-left" evidence="23">
        <dbReference type="Rhea" id="RHEA:17399"/>
    </physiologicalReaction>
</comment>
<evidence type="ECO:0000256" key="38">
    <source>
        <dbReference type="ARBA" id="ARBA00048650"/>
    </source>
</evidence>
<evidence type="ECO:0000256" key="19">
    <source>
        <dbReference type="ARBA" id="ARBA00023402"/>
    </source>
</evidence>
<comment type="catalytic activity">
    <reaction evidence="40">
        <text>hexadecanoyl-[ACP] + H2O = hexadecanoate + holo-[ACP] + H(+)</text>
        <dbReference type="Rhea" id="RHEA:41932"/>
        <dbReference type="Rhea" id="RHEA-COMP:9652"/>
        <dbReference type="Rhea" id="RHEA-COMP:9685"/>
        <dbReference type="ChEBI" id="CHEBI:7896"/>
        <dbReference type="ChEBI" id="CHEBI:15377"/>
        <dbReference type="ChEBI" id="CHEBI:15378"/>
        <dbReference type="ChEBI" id="CHEBI:64479"/>
        <dbReference type="ChEBI" id="CHEBI:78483"/>
        <dbReference type="EC" id="3.1.2.14"/>
    </reaction>
    <physiologicalReaction direction="left-to-right" evidence="40">
        <dbReference type="Rhea" id="RHEA:41933"/>
    </physiologicalReaction>
</comment>
<comment type="catalytic activity">
    <reaction evidence="15">
        <text>a (3R)-hydroxyacyl-[ACP] = a (2E)-enoyl-[ACP] + H2O</text>
        <dbReference type="Rhea" id="RHEA:13097"/>
        <dbReference type="Rhea" id="RHEA-COMP:9925"/>
        <dbReference type="Rhea" id="RHEA-COMP:9945"/>
        <dbReference type="ChEBI" id="CHEBI:15377"/>
        <dbReference type="ChEBI" id="CHEBI:78784"/>
        <dbReference type="ChEBI" id="CHEBI:78827"/>
        <dbReference type="EC" id="4.2.1.59"/>
    </reaction>
    <physiologicalReaction direction="left-to-right" evidence="15">
        <dbReference type="Rhea" id="RHEA:13098"/>
    </physiologicalReaction>
</comment>
<dbReference type="SMART" id="SM00829">
    <property type="entry name" value="PKS_ER"/>
    <property type="match status" value="1"/>
</dbReference>
<comment type="catalytic activity">
    <reaction evidence="22">
        <text>hexanoyl-[ACP] + malonyl-[ACP] + H(+) = 3-oxooctanoyl-[ACP] + holo-[ACP] + CO2</text>
        <dbReference type="Rhea" id="RHEA:41836"/>
        <dbReference type="Rhea" id="RHEA-COMP:9623"/>
        <dbReference type="Rhea" id="RHEA-COMP:9632"/>
        <dbReference type="Rhea" id="RHEA-COMP:9633"/>
        <dbReference type="Rhea" id="RHEA-COMP:9685"/>
        <dbReference type="ChEBI" id="CHEBI:15378"/>
        <dbReference type="ChEBI" id="CHEBI:16526"/>
        <dbReference type="ChEBI" id="CHEBI:64479"/>
        <dbReference type="ChEBI" id="CHEBI:78449"/>
        <dbReference type="ChEBI" id="CHEBI:78459"/>
        <dbReference type="ChEBI" id="CHEBI:78460"/>
    </reaction>
    <physiologicalReaction direction="left-to-right" evidence="22">
        <dbReference type="Rhea" id="RHEA:41837"/>
    </physiologicalReaction>
</comment>
<evidence type="ECO:0000259" key="53">
    <source>
        <dbReference type="PROSITE" id="PS50075"/>
    </source>
</evidence>
<evidence type="ECO:0000256" key="13">
    <source>
        <dbReference type="ARBA" id="ARBA00023373"/>
    </source>
</evidence>
<dbReference type="GO" id="GO:0006633">
    <property type="term" value="P:fatty acid biosynthetic process"/>
    <property type="evidence" value="ECO:0007669"/>
    <property type="project" value="InterPro"/>
</dbReference>
<evidence type="ECO:0000256" key="33">
    <source>
        <dbReference type="ARBA" id="ARBA00048281"/>
    </source>
</evidence>
<dbReference type="Pfam" id="PF00550">
    <property type="entry name" value="PP-binding"/>
    <property type="match status" value="1"/>
</dbReference>
<dbReference type="GO" id="GO:0004312">
    <property type="term" value="F:fatty acid synthase activity"/>
    <property type="evidence" value="ECO:0007669"/>
    <property type="project" value="TreeGrafter"/>
</dbReference>
<sequence>MVSTPTATGFRPGYDHIDTHAMAIIGVSVAAPGGVDDGLDCDEFYEFLKVRGSGIITVPKDRWNAEAYRATEPGQPGKIAATKGGYIPNFTIGDPQEFGITPAESAQMSCSQIAMLHQAFNALQRSGVDFRGTNTGVYVGCAGGGAPFDMDITEAGAYYMTGTSLAINANRISYVFDMTGPSLPVDTACSSSLTAMHLAVQAIRNGECDQAVVAGVNIIMSPLETSSFSRLGVLSPDGMSKSFDEDANGYARGDIVGALVIKRHDLAVRDHDRILATLVGSALTSCGSLMGSLTTPSPDAQAAAIRNAYSDAGLVPNQADFVELHGTGTIVGDQFEANAAGACFSDGRGDREVVIGSVKSNIGHGEMGAYISSIVVMMLERKQILPNGYFKKPSSKIQFDKYKLRVPIKVENFVPYDAEQGLIASISSFGFGGSCGHTVLREHDVRPVLPDYETLNSGPYLFAVGGLTPRAVNILVESYKAEYADVDPLSLSEHLGSRARQLSWRSFAVADSLGQAKFTEPVMVSKRAVPLIFCFSGQGPQHWQQGRELFSRYSVFRESILASDKIYTEYTGKSFLETSGLFVPNPPANSILAKSLSWPADAISVSITFFQIALFDLLIYLGLKPDAIVGHSIGETAVLYASGAMPREMVVKIAVARGAALRLVDNIGGAMVAVSGCDLRTVQDYAEAVVDLSNNPTAGVTDSLHVAARNSPTDFGLSGAEYLVDELAKYIDQWVSGVSARKLRVSTAVHSPYVDACEAQYRQELAAIFEAHPGTHKPSLPVMSTVTAEFVEKEYTIDYLWNNLRQPVRFSDAIPKLIEKHGENTTFVEIAPHPVLSQYIKQMGAFESVAGSKRPPSARHIKAGQRPPTELDALYEGIGQLLASGVNSVNFALLNGCPPENFLGPKYPFQMKYFPVAPRVPSYVRKLLPAERPLNSERLRISPHLPEDWMADHVIDHSNLIPAAAYLEMALEFPDVTSVWDCRFESAFILDGSVPAATLKVSRDGNRWSVKSSSALQSMQGDLTWTRSEPSFDSIHAYGKLGYGKPELRPGAITHVDVDAVIARSKVQASHEALYDELSQVAQFGTEFRRLQKAYANDVDGIVYIKGHGDSLTRTGYTFHPALMDAVFQSGVCFNMVFDHVNVGNPERTFMLPHSLRRGFRNDGSTEPLIFNGDFRIYAILADWSPYSATYDYYVLNDDNDVVFTFEGEFCLSTGSIPIILTSHVGLRFETVQQDQQAIKERFSMIWQPRGLPKSNNSGHVTLEDDSVLEHQELLDVLDKLALGYTKKALGRLSQNFETALPDRKRYMEWALERTAERATETFLELSDVSPVMRQKYASLFELTQRVGEGQTDIFVDSKAAVDILFRDDLMSRIYEHPPFIGSIFDETVKQFVKLVKDAIEAGKRVVRVLEVGAGTGRFTALLGQALLDAQLELCYVDYVCTDISISLAQEATAKCPWMTIVPVAFDLNKPLDQQSIDPASFDIIVAFDVLHATPNINDTVRTLRELLLPGGHLAIIELDGNSFATGAVGSIWMDYVFGSFSEWFGVLEQRPASHCSLSKSEWNSVLHSEGFAEGLFLTSTGATVSHMAFVSQTTETAHEQQSSPTPSTPSLQSDHSPHLRSFSFSSTPLPVTPNTPGFSGDPTRSVLSIDNEHQLSKKLEGGATSADKQSQIIAPGPITLEDQRSSSQSPELSLPPNTIIRRFTAGDEVELVSFVASLDSSLPLKIWLYTDTQSDNATLIGLTRTLRHEFGFWKVYLILFHPSWSFANQEEFIRNQLIPLKWLDAEIMVDEDGTMRVPRIVTGAAPSTTEMADSKPLQFDDSQFWRALPAPLNADDVQVAVSFITLSSVIPGHSEFSGKVTSVGSEVETSLIGKRVMGVTKSPKGNFVVCPKGCITTIPDSMSLPLAAALAGRLAFTSSVVADTLANAKGGVRVILHAADCSPAAVATYIYLQERNFDIFVTAANPSTHQIPHKEVFDSGNVEIWSHAARQWAAEGADFIFNFEDGTVVLEESIERLARRGTLCQVGTLYPHRLRPGQRFVSVEFDCLFSGEHNVLEEAIQSTSSQTISRISPSTLIFQADALQLAHSKASLYKDLSIMLDFETLPNNMTVSKPGRLRGTNTFDPRASYVVIGGIGGLGIEIARLLIEKGARHVILTSRSGSKAFDDGRLVRERRVLNFLREKPGVTIDLVAVDCLDAAKTKTLFSNLPNVAGVFYVAVRLNDSLFLNLTTQEDWSKVYDVKVKGLRILLDAVDPRKLDFLVLTSSMATVSGSPGQANYAAAQTEMEAMGANIPNCISVTVPPLTDGGVFVRSMPTGNARNAALDKASPSYKDLGMTGMKLARHCVDAIWTIGTPAYQPVYIPATNWKKVMEVAAPEYLQSSMRHLLVKETTDSVAADGGKEQTILGACAAVLSLDIDRVEDNIPLASYGLDSLTSVRLSGVLKARFGVEVTQLQLLSQTMTVARLCQLQEEQQASVTTTATANDDRTQVDPAKVHEADMDQTIVRLNTPTEGTPLFLIHGAGGGIVVLVKAAQRVHYPVYGVQDTPEAPITGNLRRLSEFYLMKIREKQPHGPYRLGGFSFGTCLALDISLLLQQQGEVVESLVLLDGSPTLFKRPAFQSYLMGRIQDGSFQEDILDVVNDMASSGTLDDAEDLGRQFADHFQRAKEGGSGPKWVARFCTAYVAHLIMGLRCGKEFNALEAKYGKDAMGAWPAKRTVLVRALSGVSAEPYAAGASEYFDLDVYGSGVEKHDLPGTHFGILAPKSGLDAILDKLH</sequence>
<comment type="catalytic activity">
    <reaction evidence="47">
        <text>3-oxooctanoyl-[ACP] + NADPH + H(+) = (3R)-hydroxyoctanoyl-[ACP] + NADP(+)</text>
        <dbReference type="Rhea" id="RHEA:41840"/>
        <dbReference type="Rhea" id="RHEA-COMP:9633"/>
        <dbReference type="Rhea" id="RHEA-COMP:9634"/>
        <dbReference type="ChEBI" id="CHEBI:15378"/>
        <dbReference type="ChEBI" id="CHEBI:57783"/>
        <dbReference type="ChEBI" id="CHEBI:58349"/>
        <dbReference type="ChEBI" id="CHEBI:78460"/>
        <dbReference type="ChEBI" id="CHEBI:78461"/>
    </reaction>
    <physiologicalReaction direction="left-to-right" evidence="47">
        <dbReference type="Rhea" id="RHEA:41841"/>
    </physiologicalReaction>
</comment>
<dbReference type="SMART" id="SM00827">
    <property type="entry name" value="PKS_AT"/>
    <property type="match status" value="1"/>
</dbReference>
<dbReference type="SMART" id="SM00823">
    <property type="entry name" value="PKS_PP"/>
    <property type="match status" value="1"/>
</dbReference>
<keyword evidence="4" id="KW-0597">Phosphoprotein</keyword>
<comment type="caution">
    <text evidence="56">The sequence shown here is derived from an EMBL/GenBank/DDBJ whole genome shotgun (WGS) entry which is preliminary data.</text>
</comment>
<comment type="catalytic activity">
    <reaction evidence="34">
        <text>tetradecanoyl-[ACP] + H2O = tetradecanoate + holo-[ACP] + H(+)</text>
        <dbReference type="Rhea" id="RHEA:30123"/>
        <dbReference type="Rhea" id="RHEA-COMP:9648"/>
        <dbReference type="Rhea" id="RHEA-COMP:9685"/>
        <dbReference type="ChEBI" id="CHEBI:15377"/>
        <dbReference type="ChEBI" id="CHEBI:15378"/>
        <dbReference type="ChEBI" id="CHEBI:30807"/>
        <dbReference type="ChEBI" id="CHEBI:64479"/>
        <dbReference type="ChEBI" id="CHEBI:78477"/>
        <dbReference type="EC" id="3.1.2.14"/>
    </reaction>
    <physiologicalReaction direction="left-to-right" evidence="34">
        <dbReference type="Rhea" id="RHEA:30124"/>
    </physiologicalReaction>
</comment>
<dbReference type="Gene3D" id="3.40.366.10">
    <property type="entry name" value="Malonyl-Coenzyme A Acyl Carrier Protein, domain 2"/>
    <property type="match status" value="1"/>
</dbReference>
<evidence type="ECO:0000256" key="2">
    <source>
        <dbReference type="ARBA" id="ARBA00005189"/>
    </source>
</evidence>
<comment type="catalytic activity">
    <reaction evidence="13">
        <text>(3R)-hydroxyhexanoyl-[ACP] = (2E)-hexenoyl-[ACP] + H2O</text>
        <dbReference type="Rhea" id="RHEA:41828"/>
        <dbReference type="Rhea" id="RHEA-COMP:9630"/>
        <dbReference type="Rhea" id="RHEA-COMP:9631"/>
        <dbReference type="ChEBI" id="CHEBI:15377"/>
        <dbReference type="ChEBI" id="CHEBI:78457"/>
        <dbReference type="ChEBI" id="CHEBI:78458"/>
    </reaction>
    <physiologicalReaction direction="left-to-right" evidence="13">
        <dbReference type="Rhea" id="RHEA:41829"/>
    </physiologicalReaction>
</comment>
<comment type="catalytic activity">
    <reaction evidence="41">
        <text>3-oxotetradecanoyl-[ACP] + NADPH + H(+) = (3R)-hydroxytetradecanoyl-[ACP] + NADP(+)</text>
        <dbReference type="Rhea" id="RHEA:41888"/>
        <dbReference type="Rhea" id="RHEA-COMP:9645"/>
        <dbReference type="Rhea" id="RHEA-COMP:9646"/>
        <dbReference type="ChEBI" id="CHEBI:15378"/>
        <dbReference type="ChEBI" id="CHEBI:57783"/>
        <dbReference type="ChEBI" id="CHEBI:58349"/>
        <dbReference type="ChEBI" id="CHEBI:78473"/>
        <dbReference type="ChEBI" id="CHEBI:78474"/>
    </reaction>
    <physiologicalReaction direction="left-to-right" evidence="41">
        <dbReference type="Rhea" id="RHEA:41889"/>
    </physiologicalReaction>
</comment>
<dbReference type="EMBL" id="LATX01000741">
    <property type="protein sequence ID" value="KTB45213.1"/>
    <property type="molecule type" value="Genomic_DNA"/>
</dbReference>
<evidence type="ECO:0000256" key="3">
    <source>
        <dbReference type="ARBA" id="ARBA00022450"/>
    </source>
</evidence>
<feature type="compositionally biased region" description="Polar residues" evidence="52">
    <location>
        <begin position="1623"/>
        <end position="1638"/>
    </location>
</feature>
<dbReference type="InterPro" id="IPR050091">
    <property type="entry name" value="PKS_NRPS_Biosynth_Enz"/>
</dbReference>
<comment type="catalytic activity">
    <reaction evidence="16">
        <text>(3R)-hydroxytetradecanoyl-[ACP] = (2E)-tetradecenoyl-[ACP] + H2O</text>
        <dbReference type="Rhea" id="RHEA:41892"/>
        <dbReference type="Rhea" id="RHEA-COMP:9646"/>
        <dbReference type="Rhea" id="RHEA-COMP:9647"/>
        <dbReference type="ChEBI" id="CHEBI:15377"/>
        <dbReference type="ChEBI" id="CHEBI:78474"/>
        <dbReference type="ChEBI" id="CHEBI:78475"/>
    </reaction>
    <physiologicalReaction direction="left-to-right" evidence="16">
        <dbReference type="Rhea" id="RHEA:41893"/>
    </physiologicalReaction>
</comment>
<comment type="catalytic activity">
    <reaction evidence="44">
        <text>(2E)-tetradecenoyl-[ACP] + NADPH + H(+) = tetradecanoyl-[ACP] + NADP(+)</text>
        <dbReference type="Rhea" id="RHEA:41896"/>
        <dbReference type="Rhea" id="RHEA-COMP:9647"/>
        <dbReference type="Rhea" id="RHEA-COMP:9648"/>
        <dbReference type="ChEBI" id="CHEBI:15378"/>
        <dbReference type="ChEBI" id="CHEBI:57783"/>
        <dbReference type="ChEBI" id="CHEBI:58349"/>
        <dbReference type="ChEBI" id="CHEBI:78475"/>
        <dbReference type="ChEBI" id="CHEBI:78477"/>
    </reaction>
    <physiologicalReaction direction="left-to-right" evidence="44">
        <dbReference type="Rhea" id="RHEA:41897"/>
    </physiologicalReaction>
</comment>
<dbReference type="InterPro" id="IPR020841">
    <property type="entry name" value="PKS_Beta-ketoAc_synthase_dom"/>
</dbReference>
<dbReference type="Pfam" id="PF08242">
    <property type="entry name" value="Methyltransf_12"/>
    <property type="match status" value="1"/>
</dbReference>
<keyword evidence="9" id="KW-0843">Virulence</keyword>
<evidence type="ECO:0000256" key="8">
    <source>
        <dbReference type="ARBA" id="ARBA00022898"/>
    </source>
</evidence>
<evidence type="ECO:0000259" key="55">
    <source>
        <dbReference type="PROSITE" id="PS52019"/>
    </source>
</evidence>
<feature type="compositionally biased region" description="Low complexity" evidence="52">
    <location>
        <begin position="1601"/>
        <end position="1614"/>
    </location>
</feature>
<evidence type="ECO:0000313" key="57">
    <source>
        <dbReference type="Proteomes" id="UP000054988"/>
    </source>
</evidence>
<evidence type="ECO:0000256" key="47">
    <source>
        <dbReference type="ARBA" id="ARBA00049422"/>
    </source>
</evidence>
<evidence type="ECO:0000256" key="22">
    <source>
        <dbReference type="ARBA" id="ARBA00047394"/>
    </source>
</evidence>
<evidence type="ECO:0000256" key="26">
    <source>
        <dbReference type="ARBA" id="ARBA00047500"/>
    </source>
</evidence>
<dbReference type="PANTHER" id="PTHR43775">
    <property type="entry name" value="FATTY ACID SYNTHASE"/>
    <property type="match status" value="1"/>
</dbReference>
<evidence type="ECO:0000256" key="37">
    <source>
        <dbReference type="ARBA" id="ARBA00048571"/>
    </source>
</evidence>
<keyword evidence="6" id="KW-0702">S-nitrosylation</keyword>
<evidence type="ECO:0000256" key="34">
    <source>
        <dbReference type="ARBA" id="ARBA00048289"/>
    </source>
</evidence>
<dbReference type="InterPro" id="IPR016035">
    <property type="entry name" value="Acyl_Trfase/lysoPLipase"/>
</dbReference>
<evidence type="ECO:0000256" key="4">
    <source>
        <dbReference type="ARBA" id="ARBA00022553"/>
    </source>
</evidence>
<comment type="catalytic activity">
    <reaction evidence="49">
        <text>(2E)-decenoyl-[ACP] + NADPH + H(+) = decanoyl-[ACP] + NADP(+)</text>
        <dbReference type="Rhea" id="RHEA:41864"/>
        <dbReference type="Rhea" id="RHEA-COMP:9639"/>
        <dbReference type="Rhea" id="RHEA-COMP:9640"/>
        <dbReference type="ChEBI" id="CHEBI:15378"/>
        <dbReference type="ChEBI" id="CHEBI:57783"/>
        <dbReference type="ChEBI" id="CHEBI:58349"/>
        <dbReference type="ChEBI" id="CHEBI:78467"/>
        <dbReference type="ChEBI" id="CHEBI:78468"/>
    </reaction>
    <physiologicalReaction direction="left-to-right" evidence="49">
        <dbReference type="Rhea" id="RHEA:41865"/>
    </physiologicalReaction>
</comment>
<evidence type="ECO:0000256" key="24">
    <source>
        <dbReference type="ARBA" id="ARBA00047440"/>
    </source>
</evidence>
<evidence type="ECO:0000256" key="45">
    <source>
        <dbReference type="ARBA" id="ARBA00049263"/>
    </source>
</evidence>
<dbReference type="InterPro" id="IPR014031">
    <property type="entry name" value="Ketoacyl_synth_C"/>
</dbReference>
<dbReference type="GO" id="GO:0004313">
    <property type="term" value="F:[acyl-carrier-protein] S-acetyltransferase activity"/>
    <property type="evidence" value="ECO:0007669"/>
    <property type="project" value="UniProtKB-EC"/>
</dbReference>
<comment type="pathway">
    <text evidence="2">Lipid metabolism.</text>
</comment>
<comment type="catalytic activity">
    <reaction evidence="31">
        <text>acetyl-[ACP] + malonyl-[ACP] + H(+) = 3-oxobutanoyl-[ACP] + holo-[ACP] + CO2</text>
        <dbReference type="Rhea" id="RHEA:41800"/>
        <dbReference type="Rhea" id="RHEA-COMP:9621"/>
        <dbReference type="Rhea" id="RHEA-COMP:9623"/>
        <dbReference type="Rhea" id="RHEA-COMP:9625"/>
        <dbReference type="Rhea" id="RHEA-COMP:9685"/>
        <dbReference type="ChEBI" id="CHEBI:15378"/>
        <dbReference type="ChEBI" id="CHEBI:16526"/>
        <dbReference type="ChEBI" id="CHEBI:64479"/>
        <dbReference type="ChEBI" id="CHEBI:78446"/>
        <dbReference type="ChEBI" id="CHEBI:78449"/>
        <dbReference type="ChEBI" id="CHEBI:78450"/>
    </reaction>
    <physiologicalReaction direction="left-to-right" evidence="31">
        <dbReference type="Rhea" id="RHEA:41801"/>
    </physiologicalReaction>
</comment>
<comment type="catalytic activity">
    <reaction evidence="39">
        <text>holo-[ACP] + acetyl-CoA = acetyl-[ACP] + CoA</text>
        <dbReference type="Rhea" id="RHEA:41788"/>
        <dbReference type="Rhea" id="RHEA-COMP:9621"/>
        <dbReference type="Rhea" id="RHEA-COMP:9685"/>
        <dbReference type="ChEBI" id="CHEBI:57287"/>
        <dbReference type="ChEBI" id="CHEBI:57288"/>
        <dbReference type="ChEBI" id="CHEBI:64479"/>
        <dbReference type="ChEBI" id="CHEBI:78446"/>
        <dbReference type="EC" id="2.3.1.38"/>
    </reaction>
    <physiologicalReaction direction="left-to-right" evidence="39">
        <dbReference type="Rhea" id="RHEA:41789"/>
    </physiologicalReaction>
</comment>
<dbReference type="SUPFAM" id="SSF47336">
    <property type="entry name" value="ACP-like"/>
    <property type="match status" value="1"/>
</dbReference>
<dbReference type="InterPro" id="IPR057326">
    <property type="entry name" value="KR_dom"/>
</dbReference>
<evidence type="ECO:0000256" key="17">
    <source>
        <dbReference type="ARBA" id="ARBA00023399"/>
    </source>
</evidence>
<comment type="catalytic activity">
    <reaction evidence="21">
        <text>3-oxooctadecanoyl-[ACP] + NADPH + H(+) = (3R)-hydroxyoctadecanoyl-[ACP] + NADP(+)</text>
        <dbReference type="Rhea" id="RHEA:41920"/>
        <dbReference type="Rhea" id="RHEA-COMP:9653"/>
        <dbReference type="Rhea" id="RHEA-COMP:9654"/>
        <dbReference type="ChEBI" id="CHEBI:15378"/>
        <dbReference type="ChEBI" id="CHEBI:57783"/>
        <dbReference type="ChEBI" id="CHEBI:58349"/>
        <dbReference type="ChEBI" id="CHEBI:78487"/>
        <dbReference type="ChEBI" id="CHEBI:78488"/>
    </reaction>
    <physiologicalReaction direction="left-to-right" evidence="21">
        <dbReference type="Rhea" id="RHEA:41921"/>
    </physiologicalReaction>
</comment>
<comment type="catalytic activity">
    <reaction evidence="12">
        <text>(3R)-hydroxydodecanoyl-[ACP] = (2E)-dodecenoyl-[ACP] + H2O</text>
        <dbReference type="Rhea" id="RHEA:41876"/>
        <dbReference type="Rhea" id="RHEA-COMP:9642"/>
        <dbReference type="Rhea" id="RHEA-COMP:9643"/>
        <dbReference type="ChEBI" id="CHEBI:15377"/>
        <dbReference type="ChEBI" id="CHEBI:78470"/>
        <dbReference type="ChEBI" id="CHEBI:78472"/>
    </reaction>
    <physiologicalReaction direction="left-to-right" evidence="12">
        <dbReference type="Rhea" id="RHEA:41877"/>
    </physiologicalReaction>
</comment>
<evidence type="ECO:0000256" key="32">
    <source>
        <dbReference type="ARBA" id="ARBA00048051"/>
    </source>
</evidence>
<dbReference type="GO" id="GO:0141148">
    <property type="term" value="F:enoyl-[acyl-carrier-protein] reductase (NADPH) activity"/>
    <property type="evidence" value="ECO:0007669"/>
    <property type="project" value="UniProtKB-EC"/>
</dbReference>
<dbReference type="InterPro" id="IPR018201">
    <property type="entry name" value="Ketoacyl_synth_AS"/>
</dbReference>
<dbReference type="SUPFAM" id="SSF53335">
    <property type="entry name" value="S-adenosyl-L-methionine-dependent methyltransferases"/>
    <property type="match status" value="1"/>
</dbReference>
<dbReference type="Pfam" id="PF00109">
    <property type="entry name" value="ketoacyl-synt"/>
    <property type="match status" value="1"/>
</dbReference>
<keyword evidence="5" id="KW-0808">Transferase</keyword>
<reference evidence="56 57" key="1">
    <citation type="submission" date="2015-12" db="EMBL/GenBank/DDBJ databases">
        <title>Draft genome sequence of Moniliophthora roreri, the causal agent of frosty pod rot of cacao.</title>
        <authorList>
            <person name="Aime M.C."/>
            <person name="Diaz-Valderrama J.R."/>
            <person name="Kijpornyongpan T."/>
            <person name="Phillips-Mora W."/>
        </authorList>
    </citation>
    <scope>NUCLEOTIDE SEQUENCE [LARGE SCALE GENOMIC DNA]</scope>
    <source>
        <strain evidence="56 57">MCA 2952</strain>
    </source>
</reference>
<comment type="pathway">
    <text evidence="1">Secondary metabolite biosynthesis.</text>
</comment>
<feature type="region of interest" description="N-terminal hotdog fold" evidence="51">
    <location>
        <begin position="921"/>
        <end position="1048"/>
    </location>
</feature>
<comment type="catalytic activity">
    <reaction evidence="14">
        <text>(3R)-hydroxydecanoyl-[ACP] = (2E)-decenoyl-[ACP] + H2O</text>
        <dbReference type="Rhea" id="RHEA:41860"/>
        <dbReference type="Rhea" id="RHEA-COMP:9638"/>
        <dbReference type="Rhea" id="RHEA-COMP:9639"/>
        <dbReference type="ChEBI" id="CHEBI:15377"/>
        <dbReference type="ChEBI" id="CHEBI:78466"/>
        <dbReference type="ChEBI" id="CHEBI:78467"/>
    </reaction>
    <physiologicalReaction direction="left-to-right" evidence="14">
        <dbReference type="Rhea" id="RHEA:41861"/>
    </physiologicalReaction>
</comment>
<comment type="catalytic activity">
    <reaction evidence="11">
        <text>(3R)-hydroxyoctanoyl-[ACP] = (2E)-octenoyl-[ACP] + H2O</text>
        <dbReference type="Rhea" id="RHEA:41844"/>
        <dbReference type="Rhea" id="RHEA-COMP:9634"/>
        <dbReference type="Rhea" id="RHEA-COMP:9635"/>
        <dbReference type="ChEBI" id="CHEBI:15377"/>
        <dbReference type="ChEBI" id="CHEBI:78461"/>
        <dbReference type="ChEBI" id="CHEBI:78462"/>
    </reaction>
    <physiologicalReaction direction="left-to-right" evidence="11">
        <dbReference type="Rhea" id="RHEA:41845"/>
    </physiologicalReaction>
</comment>
<feature type="region of interest" description="C-terminal hotdog fold" evidence="51">
    <location>
        <begin position="1066"/>
        <end position="1220"/>
    </location>
</feature>
<dbReference type="eggNOG" id="KOG1202">
    <property type="taxonomic scope" value="Eukaryota"/>
</dbReference>
<dbReference type="InterPro" id="IPR036736">
    <property type="entry name" value="ACP-like_sf"/>
</dbReference>
<dbReference type="InterPro" id="IPR014030">
    <property type="entry name" value="Ketoacyl_synth_N"/>
</dbReference>
<evidence type="ECO:0000256" key="52">
    <source>
        <dbReference type="SAM" id="MobiDB-lite"/>
    </source>
</evidence>
<comment type="catalytic activity">
    <reaction evidence="37">
        <text>3-oxohexanoyl-[ACP] + NADPH + H(+) = (3R)-hydroxyhexanoyl-[ACP] + NADP(+)</text>
        <dbReference type="Rhea" id="RHEA:41824"/>
        <dbReference type="Rhea" id="RHEA-COMP:9629"/>
        <dbReference type="Rhea" id="RHEA-COMP:9630"/>
        <dbReference type="ChEBI" id="CHEBI:15378"/>
        <dbReference type="ChEBI" id="CHEBI:57783"/>
        <dbReference type="ChEBI" id="CHEBI:58349"/>
        <dbReference type="ChEBI" id="CHEBI:78456"/>
        <dbReference type="ChEBI" id="CHEBI:78457"/>
    </reaction>
    <physiologicalReaction direction="left-to-right" evidence="37">
        <dbReference type="Rhea" id="RHEA:41825"/>
    </physiologicalReaction>
</comment>
<comment type="function">
    <text evidence="20">Fatty acid synthetase is a multifunctional enzyme that catalyzes the de novo biosynthesis of long-chain saturated fatty acids starting from acetyl-CoA and malonyl-CoA in the presence of NADPH. This multifunctional protein contains 7 catalytic activities and a site for the binding of the prosthetic group 4'-phosphopantetheine of the acyl carrier protein ([ACP]) domain.</text>
</comment>
<dbReference type="GO" id="GO:0031177">
    <property type="term" value="F:phosphopantetheine binding"/>
    <property type="evidence" value="ECO:0007669"/>
    <property type="project" value="InterPro"/>
</dbReference>
<comment type="catalytic activity">
    <reaction evidence="29">
        <text>(2E)-hexenoyl-[ACP] + NADPH + H(+) = hexanoyl-[ACP] + NADP(+)</text>
        <dbReference type="Rhea" id="RHEA:41832"/>
        <dbReference type="Rhea" id="RHEA-COMP:9631"/>
        <dbReference type="Rhea" id="RHEA-COMP:9632"/>
        <dbReference type="ChEBI" id="CHEBI:15378"/>
        <dbReference type="ChEBI" id="CHEBI:57783"/>
        <dbReference type="ChEBI" id="CHEBI:58349"/>
        <dbReference type="ChEBI" id="CHEBI:78458"/>
        <dbReference type="ChEBI" id="CHEBI:78459"/>
    </reaction>
    <physiologicalReaction direction="left-to-right" evidence="29">
        <dbReference type="Rhea" id="RHEA:41833"/>
    </physiologicalReaction>
</comment>
<evidence type="ECO:0000256" key="23">
    <source>
        <dbReference type="ARBA" id="ARBA00047400"/>
    </source>
</evidence>
<evidence type="ECO:0000256" key="11">
    <source>
        <dbReference type="ARBA" id="ARBA00023332"/>
    </source>
</evidence>
<evidence type="ECO:0000256" key="42">
    <source>
        <dbReference type="ARBA" id="ARBA00049019"/>
    </source>
</evidence>
<dbReference type="InterPro" id="IPR001227">
    <property type="entry name" value="Ac_transferase_dom_sf"/>
</dbReference>
<evidence type="ECO:0000256" key="51">
    <source>
        <dbReference type="PROSITE-ProRule" id="PRU01363"/>
    </source>
</evidence>
<feature type="active site" description="Proton acceptor; for dehydratase activity" evidence="51">
    <location>
        <position position="953"/>
    </location>
</feature>
<dbReference type="InterPro" id="IPR032821">
    <property type="entry name" value="PKS_assoc"/>
</dbReference>
<accession>A0A0W0G9H4</accession>
<dbReference type="SUPFAM" id="SSF52151">
    <property type="entry name" value="FabD/lysophospholipase-like"/>
    <property type="match status" value="1"/>
</dbReference>
<comment type="catalytic activity">
    <reaction evidence="36">
        <text>a fatty acyl-[ACP] + malonyl-[ACP] + H(+) = a 3-oxoacyl-[ACP] + holo-[ACP] + CO2</text>
        <dbReference type="Rhea" id="RHEA:22836"/>
        <dbReference type="Rhea" id="RHEA-COMP:9623"/>
        <dbReference type="Rhea" id="RHEA-COMP:9685"/>
        <dbReference type="Rhea" id="RHEA-COMP:9916"/>
        <dbReference type="Rhea" id="RHEA-COMP:14125"/>
        <dbReference type="ChEBI" id="CHEBI:15378"/>
        <dbReference type="ChEBI" id="CHEBI:16526"/>
        <dbReference type="ChEBI" id="CHEBI:64479"/>
        <dbReference type="ChEBI" id="CHEBI:78449"/>
        <dbReference type="ChEBI" id="CHEBI:78776"/>
        <dbReference type="ChEBI" id="CHEBI:138651"/>
        <dbReference type="EC" id="2.3.1.41"/>
    </reaction>
    <physiologicalReaction direction="left-to-right" evidence="36">
        <dbReference type="Rhea" id="RHEA:22837"/>
    </physiologicalReaction>
</comment>
<evidence type="ECO:0000256" key="29">
    <source>
        <dbReference type="ARBA" id="ARBA00047897"/>
    </source>
</evidence>
<evidence type="ECO:0000256" key="12">
    <source>
        <dbReference type="ARBA" id="ARBA00023351"/>
    </source>
</evidence>
<feature type="region of interest" description="Disordered" evidence="52">
    <location>
        <begin position="1592"/>
        <end position="1647"/>
    </location>
</feature>
<evidence type="ECO:0000256" key="9">
    <source>
        <dbReference type="ARBA" id="ARBA00023026"/>
    </source>
</evidence>
<comment type="catalytic activity">
    <reaction evidence="26">
        <text>(2E)-butenoyl-[ACP] + NADPH + H(+) = butanoyl-[ACP] + NADP(+)</text>
        <dbReference type="Rhea" id="RHEA:41812"/>
        <dbReference type="Rhea" id="RHEA-COMP:9627"/>
        <dbReference type="Rhea" id="RHEA-COMP:9628"/>
        <dbReference type="ChEBI" id="CHEBI:15378"/>
        <dbReference type="ChEBI" id="CHEBI:57783"/>
        <dbReference type="ChEBI" id="CHEBI:58349"/>
        <dbReference type="ChEBI" id="CHEBI:78453"/>
        <dbReference type="ChEBI" id="CHEBI:78454"/>
    </reaction>
    <physiologicalReaction direction="left-to-right" evidence="26">
        <dbReference type="Rhea" id="RHEA:41813"/>
    </physiologicalReaction>
</comment>
<dbReference type="SUPFAM" id="SSF53474">
    <property type="entry name" value="alpha/beta-Hydrolases"/>
    <property type="match status" value="1"/>
</dbReference>
<dbReference type="Gene3D" id="1.10.1200.10">
    <property type="entry name" value="ACP-like"/>
    <property type="match status" value="1"/>
</dbReference>
<keyword evidence="3" id="KW-0596">Phosphopantetheine</keyword>
<evidence type="ECO:0000256" key="48">
    <source>
        <dbReference type="ARBA" id="ARBA00049449"/>
    </source>
</evidence>
<dbReference type="InterPro" id="IPR029063">
    <property type="entry name" value="SAM-dependent_MTases_sf"/>
</dbReference>
<dbReference type="PROSITE" id="PS52019">
    <property type="entry name" value="PKS_MFAS_DH"/>
    <property type="match status" value="1"/>
</dbReference>
<evidence type="ECO:0000256" key="41">
    <source>
        <dbReference type="ARBA" id="ARBA00048935"/>
    </source>
</evidence>
<comment type="catalytic activity">
    <reaction evidence="48">
        <text>butanoyl-[ACP] + malonyl-[ACP] + H(+) = 3-oxohexanoyl-[ACP] + holo-[ACP] + CO2</text>
        <dbReference type="Rhea" id="RHEA:41820"/>
        <dbReference type="Rhea" id="RHEA-COMP:9623"/>
        <dbReference type="Rhea" id="RHEA-COMP:9628"/>
        <dbReference type="Rhea" id="RHEA-COMP:9629"/>
        <dbReference type="Rhea" id="RHEA-COMP:9685"/>
        <dbReference type="ChEBI" id="CHEBI:15378"/>
        <dbReference type="ChEBI" id="CHEBI:16526"/>
        <dbReference type="ChEBI" id="CHEBI:64479"/>
        <dbReference type="ChEBI" id="CHEBI:78449"/>
        <dbReference type="ChEBI" id="CHEBI:78454"/>
        <dbReference type="ChEBI" id="CHEBI:78456"/>
    </reaction>
    <physiologicalReaction direction="left-to-right" evidence="48">
        <dbReference type="Rhea" id="RHEA:41821"/>
    </physiologicalReaction>
</comment>
<evidence type="ECO:0000256" key="36">
    <source>
        <dbReference type="ARBA" id="ARBA00048506"/>
    </source>
</evidence>
<dbReference type="CDD" id="cd02440">
    <property type="entry name" value="AdoMet_MTases"/>
    <property type="match status" value="1"/>
</dbReference>
<dbReference type="Pfam" id="PF00975">
    <property type="entry name" value="Thioesterase"/>
    <property type="match status" value="1"/>
</dbReference>
<comment type="catalytic activity">
    <reaction evidence="45">
        <text>3-oxododecanoyl-[ACP] + NADPH + H(+) = (3R)-hydroxydodecanoyl-[ACP] + NADP(+)</text>
        <dbReference type="Rhea" id="RHEA:41872"/>
        <dbReference type="Rhea" id="RHEA-COMP:9641"/>
        <dbReference type="Rhea" id="RHEA-COMP:9642"/>
        <dbReference type="ChEBI" id="CHEBI:15378"/>
        <dbReference type="ChEBI" id="CHEBI:57783"/>
        <dbReference type="ChEBI" id="CHEBI:58349"/>
        <dbReference type="ChEBI" id="CHEBI:78469"/>
        <dbReference type="ChEBI" id="CHEBI:78470"/>
    </reaction>
    <physiologicalReaction direction="left-to-right" evidence="45">
        <dbReference type="Rhea" id="RHEA:41873"/>
    </physiologicalReaction>
</comment>
<dbReference type="SUPFAM" id="SSF50129">
    <property type="entry name" value="GroES-like"/>
    <property type="match status" value="1"/>
</dbReference>
<dbReference type="SUPFAM" id="SSF53901">
    <property type="entry name" value="Thiolase-like"/>
    <property type="match status" value="1"/>
</dbReference>
<evidence type="ECO:0000313" key="56">
    <source>
        <dbReference type="EMBL" id="KTB45213.1"/>
    </source>
</evidence>
<dbReference type="InterPro" id="IPR020843">
    <property type="entry name" value="ER"/>
</dbReference>
<dbReference type="Proteomes" id="UP000054988">
    <property type="component" value="Unassembled WGS sequence"/>
</dbReference>
<comment type="catalytic activity">
    <reaction evidence="42">
        <text>(2E)-octadecenoyl-[ACP] + NADPH + H(+) = octadecanoyl-[ACP] + NADP(+)</text>
        <dbReference type="Rhea" id="RHEA:41928"/>
        <dbReference type="Rhea" id="RHEA-COMP:9655"/>
        <dbReference type="Rhea" id="RHEA-COMP:9656"/>
        <dbReference type="ChEBI" id="CHEBI:15378"/>
        <dbReference type="ChEBI" id="CHEBI:57783"/>
        <dbReference type="ChEBI" id="CHEBI:58349"/>
        <dbReference type="ChEBI" id="CHEBI:78489"/>
        <dbReference type="ChEBI" id="CHEBI:78495"/>
    </reaction>
    <physiologicalReaction direction="left-to-right" evidence="42">
        <dbReference type="Rhea" id="RHEA:41929"/>
    </physiologicalReaction>
</comment>
<dbReference type="InterPro" id="IPR029058">
    <property type="entry name" value="AB_hydrolase_fold"/>
</dbReference>
<dbReference type="Pfam" id="PF08659">
    <property type="entry name" value="KR"/>
    <property type="match status" value="1"/>
</dbReference>
<dbReference type="InterPro" id="IPR011032">
    <property type="entry name" value="GroES-like_sf"/>
</dbReference>
<proteinExistence type="predicted"/>
<dbReference type="PROSITE" id="PS52004">
    <property type="entry name" value="KS3_2"/>
    <property type="match status" value="1"/>
</dbReference>
<dbReference type="InterPro" id="IPR020806">
    <property type="entry name" value="PKS_PP-bd"/>
</dbReference>
<evidence type="ECO:0000256" key="14">
    <source>
        <dbReference type="ARBA" id="ARBA00023388"/>
    </source>
</evidence>
<protein>
    <submittedName>
        <fullName evidence="56">Putative polyketide synthase</fullName>
    </submittedName>
</protein>
<evidence type="ECO:0000256" key="46">
    <source>
        <dbReference type="ARBA" id="ARBA00049414"/>
    </source>
</evidence>
<dbReference type="InterPro" id="IPR049551">
    <property type="entry name" value="PKS_DH_C"/>
</dbReference>
<dbReference type="Gene3D" id="3.10.129.110">
    <property type="entry name" value="Polyketide synthase dehydratase"/>
    <property type="match status" value="1"/>
</dbReference>
<comment type="catalytic activity">
    <reaction evidence="19">
        <text>(3R)-hydroxybutanoyl-[ACP] = (2E)-butenoyl-[ACP] + H2O</text>
        <dbReference type="Rhea" id="RHEA:41808"/>
        <dbReference type="Rhea" id="RHEA-COMP:9626"/>
        <dbReference type="Rhea" id="RHEA-COMP:9627"/>
        <dbReference type="ChEBI" id="CHEBI:15377"/>
        <dbReference type="ChEBI" id="CHEBI:78451"/>
        <dbReference type="ChEBI" id="CHEBI:78453"/>
    </reaction>
    <physiologicalReaction direction="left-to-right" evidence="19">
        <dbReference type="Rhea" id="RHEA:41809"/>
    </physiologicalReaction>
</comment>
<feature type="domain" description="Carrier" evidence="53">
    <location>
        <begin position="2397"/>
        <end position="2475"/>
    </location>
</feature>
<comment type="catalytic activity">
    <reaction evidence="18">
        <text>(3R)-hydroxyhexadecanoyl-[ACP] = (2E)-hexadecenoyl-[ACP] + H2O</text>
        <dbReference type="Rhea" id="RHEA:41908"/>
        <dbReference type="Rhea" id="RHEA-COMP:9650"/>
        <dbReference type="Rhea" id="RHEA-COMP:9651"/>
        <dbReference type="ChEBI" id="CHEBI:15377"/>
        <dbReference type="ChEBI" id="CHEBI:78480"/>
        <dbReference type="ChEBI" id="CHEBI:78481"/>
    </reaction>
    <physiologicalReaction direction="left-to-right" evidence="18">
        <dbReference type="Rhea" id="RHEA:41909"/>
    </physiologicalReaction>
</comment>
<dbReference type="InterPro" id="IPR014043">
    <property type="entry name" value="Acyl_transferase_dom"/>
</dbReference>
<evidence type="ECO:0000256" key="16">
    <source>
        <dbReference type="ARBA" id="ARBA00023398"/>
    </source>
</evidence>
<dbReference type="Gene3D" id="3.40.47.10">
    <property type="match status" value="1"/>
</dbReference>
<evidence type="ECO:0000256" key="5">
    <source>
        <dbReference type="ARBA" id="ARBA00022679"/>
    </source>
</evidence>
<evidence type="ECO:0000256" key="7">
    <source>
        <dbReference type="ARBA" id="ARBA00022857"/>
    </source>
</evidence>
<dbReference type="Gene3D" id="3.40.50.720">
    <property type="entry name" value="NAD(P)-binding Rossmann-like Domain"/>
    <property type="match status" value="1"/>
</dbReference>
<comment type="catalytic activity">
    <reaction evidence="30">
        <text>3-oxobutanoyl-[ACP] + NADPH + H(+) = (3R)-hydroxybutanoyl-[ACP] + NADP(+)</text>
        <dbReference type="Rhea" id="RHEA:41804"/>
        <dbReference type="Rhea" id="RHEA-COMP:9625"/>
        <dbReference type="Rhea" id="RHEA-COMP:9626"/>
        <dbReference type="ChEBI" id="CHEBI:15378"/>
        <dbReference type="ChEBI" id="CHEBI:57783"/>
        <dbReference type="ChEBI" id="CHEBI:58349"/>
        <dbReference type="ChEBI" id="CHEBI:78450"/>
        <dbReference type="ChEBI" id="CHEBI:78451"/>
    </reaction>
    <physiologicalReaction direction="left-to-right" evidence="30">
        <dbReference type="Rhea" id="RHEA:41805"/>
    </physiologicalReaction>
</comment>
<dbReference type="SMART" id="SM00825">
    <property type="entry name" value="PKS_KS"/>
    <property type="match status" value="1"/>
</dbReference>
<name>A0A0W0G9H4_MONRR</name>
<dbReference type="InterPro" id="IPR036291">
    <property type="entry name" value="NAD(P)-bd_dom_sf"/>
</dbReference>
<evidence type="ECO:0000256" key="31">
    <source>
        <dbReference type="ARBA" id="ARBA00047961"/>
    </source>
</evidence>
<evidence type="ECO:0000256" key="30">
    <source>
        <dbReference type="ARBA" id="ARBA00047953"/>
    </source>
</evidence>
<dbReference type="PROSITE" id="PS50075">
    <property type="entry name" value="CARRIER"/>
    <property type="match status" value="1"/>
</dbReference>
<dbReference type="PANTHER" id="PTHR43775:SF37">
    <property type="entry name" value="SI:DKEY-61P9.11"/>
    <property type="match status" value="1"/>
</dbReference>
<comment type="catalytic activity">
    <reaction evidence="28">
        <text>(2E)-hexadecenoyl-[ACP] + NADPH + H(+) = hexadecanoyl-[ACP] + NADP(+)</text>
        <dbReference type="Rhea" id="RHEA:41912"/>
        <dbReference type="Rhea" id="RHEA-COMP:9651"/>
        <dbReference type="Rhea" id="RHEA-COMP:9652"/>
        <dbReference type="ChEBI" id="CHEBI:15378"/>
        <dbReference type="ChEBI" id="CHEBI:57783"/>
        <dbReference type="ChEBI" id="CHEBI:58349"/>
        <dbReference type="ChEBI" id="CHEBI:78481"/>
        <dbReference type="ChEBI" id="CHEBI:78483"/>
    </reaction>
    <physiologicalReaction direction="left-to-right" evidence="28">
        <dbReference type="Rhea" id="RHEA:41913"/>
    </physiologicalReaction>
</comment>
<evidence type="ECO:0000256" key="27">
    <source>
        <dbReference type="ARBA" id="ARBA00047578"/>
    </source>
</evidence>
<evidence type="ECO:0000256" key="15">
    <source>
        <dbReference type="ARBA" id="ARBA00023394"/>
    </source>
</evidence>
<evidence type="ECO:0000256" key="21">
    <source>
        <dbReference type="ARBA" id="ARBA00047300"/>
    </source>
</evidence>
<dbReference type="InterPro" id="IPR013217">
    <property type="entry name" value="Methyltransf_12"/>
</dbReference>
<dbReference type="GO" id="GO:0044550">
    <property type="term" value="P:secondary metabolite biosynthetic process"/>
    <property type="evidence" value="ECO:0007669"/>
    <property type="project" value="UniProtKB-ARBA"/>
</dbReference>
<comment type="catalytic activity">
    <reaction evidence="35">
        <text>(2E)-octenoyl-[ACP] + NADPH + H(+) = octanoyl-[ACP] + NADP(+)</text>
        <dbReference type="Rhea" id="RHEA:41848"/>
        <dbReference type="Rhea" id="RHEA-COMP:9635"/>
        <dbReference type="Rhea" id="RHEA-COMP:9636"/>
        <dbReference type="ChEBI" id="CHEBI:15378"/>
        <dbReference type="ChEBI" id="CHEBI:57783"/>
        <dbReference type="ChEBI" id="CHEBI:58349"/>
        <dbReference type="ChEBI" id="CHEBI:78462"/>
        <dbReference type="ChEBI" id="CHEBI:78463"/>
    </reaction>
    <physiologicalReaction direction="left-to-right" evidence="35">
        <dbReference type="Rhea" id="RHEA:41849"/>
    </physiologicalReaction>
</comment>